<protein>
    <submittedName>
        <fullName evidence="1">Uncharacterized protein</fullName>
    </submittedName>
</protein>
<dbReference type="EMBL" id="MN739976">
    <property type="protein sequence ID" value="QHT80912.1"/>
    <property type="molecule type" value="Genomic_DNA"/>
</dbReference>
<proteinExistence type="predicted"/>
<dbReference type="AlphaFoldDB" id="A0A6C0HJX3"/>
<sequence>MKERFAVIVTGQLRSFFRSDVQPQFINFIERMKGKYDTHIFFIINDEHMPNVTFEYGCPHTVVHSYIKSAERSHAMFSDIKKTEAYKRIIEVHNNSGDLQHEIPSVDKNFLNQSLLQVSQIQLGLDKIRECEEHTSTTFDYIMRTRFDAIYPDGFLPYGYSAKHTFSEYYFQHSLSQRSLYENYCKRYNLDPSKYHVQGVSDDGMHRLRVHNYLRNINFGADYFLHRNIPSASELNNTVWMYNDHILFARRDVFMNFNDWVSMFQIDFTDICEKNNIRHTIALEAQIIAFFLSKNIPFVMYLDDSWALTR</sequence>
<evidence type="ECO:0000313" key="1">
    <source>
        <dbReference type="EMBL" id="QHT80912.1"/>
    </source>
</evidence>
<accession>A0A6C0HJX3</accession>
<name>A0A6C0HJX3_9ZZZZ</name>
<reference evidence="1" key="1">
    <citation type="journal article" date="2020" name="Nature">
        <title>Giant virus diversity and host interactions through global metagenomics.</title>
        <authorList>
            <person name="Schulz F."/>
            <person name="Roux S."/>
            <person name="Paez-Espino D."/>
            <person name="Jungbluth S."/>
            <person name="Walsh D.A."/>
            <person name="Denef V.J."/>
            <person name="McMahon K.D."/>
            <person name="Konstantinidis K.T."/>
            <person name="Eloe-Fadrosh E.A."/>
            <person name="Kyrpides N.C."/>
            <person name="Woyke T."/>
        </authorList>
    </citation>
    <scope>NUCLEOTIDE SEQUENCE</scope>
    <source>
        <strain evidence="1">GVMAG-M-3300023184-135</strain>
    </source>
</reference>
<organism evidence="1">
    <name type="scientific">viral metagenome</name>
    <dbReference type="NCBI Taxonomy" id="1070528"/>
    <lineage>
        <taxon>unclassified sequences</taxon>
        <taxon>metagenomes</taxon>
        <taxon>organismal metagenomes</taxon>
    </lineage>
</organism>